<dbReference type="AlphaFoldDB" id="A0A4P7W240"/>
<keyword evidence="8" id="KW-0234">DNA repair</keyword>
<evidence type="ECO:0000256" key="4">
    <source>
        <dbReference type="ARBA" id="ARBA00022723"/>
    </source>
</evidence>
<dbReference type="SUPFAM" id="SSF56219">
    <property type="entry name" value="DNase I-like"/>
    <property type="match status" value="1"/>
</dbReference>
<reference evidence="12" key="1">
    <citation type="submission" date="2019-02" db="EMBL/GenBank/DDBJ databases">
        <title>Isolation and identification of novel species under the genus Muribaculum.</title>
        <authorList>
            <person name="Miyake S."/>
            <person name="Ding Y."/>
            <person name="Low A."/>
            <person name="Soh M."/>
            <person name="Seedorf H."/>
        </authorList>
    </citation>
    <scope>NUCLEOTIDE SEQUENCE [LARGE SCALE GENOMIC DNA]</scope>
    <source>
        <strain evidence="12">H5</strain>
    </source>
</reference>
<evidence type="ECO:0000256" key="6">
    <source>
        <dbReference type="ARBA" id="ARBA00022801"/>
    </source>
</evidence>
<keyword evidence="12" id="KW-1185">Reference proteome</keyword>
<accession>A0A4P7W240</accession>
<comment type="cofactor">
    <cofactor evidence="1">
        <name>Mn(2+)</name>
        <dbReference type="ChEBI" id="CHEBI:29035"/>
    </cofactor>
</comment>
<evidence type="ECO:0000313" key="12">
    <source>
        <dbReference type="Proteomes" id="UP000297149"/>
    </source>
</evidence>
<dbReference type="GO" id="GO:0016787">
    <property type="term" value="F:hydrolase activity"/>
    <property type="evidence" value="ECO:0007669"/>
    <property type="project" value="UniProtKB-KW"/>
</dbReference>
<organism evidence="11 12">
    <name type="scientific">Duncaniella dubosii</name>
    <dbReference type="NCBI Taxonomy" id="2518971"/>
    <lineage>
        <taxon>Bacteria</taxon>
        <taxon>Pseudomonadati</taxon>
        <taxon>Bacteroidota</taxon>
        <taxon>Bacteroidia</taxon>
        <taxon>Bacteroidales</taxon>
        <taxon>Muribaculaceae</taxon>
        <taxon>Duncaniella</taxon>
    </lineage>
</organism>
<feature type="transmembrane region" description="Helical" evidence="9">
    <location>
        <begin position="46"/>
        <end position="69"/>
    </location>
</feature>
<keyword evidence="7" id="KW-0460">Magnesium</keyword>
<sequence>MNFPTPHKPIKSTILALGVGLNLAVAMLTVFSAYGGTFNPEERVIASMAAMVLPLLLLAGIVLCVVNLLVDKRLILVIAAGWIISLPSILVFSPLHFWKPALTEQQKKDSFTFLTYNVLHFWDFRGEDYLGVEKNETLDYIISTNADIVNLQEYDVLDTKGPWKIKEAQIDSLSALYPYQYTDLDLKYALLSKYPFEKIELEVHPKAKLAMLGFRLNIQGHEIHLINVHLKSIGLTPEDKTLYKEALEMPATKSELKRELKEVKSQLLTKLSEAFKIRTLQARTVRNIVDSIGGPFIVAGDFNDIPDCYAVRTIKGKDMHDAYADAAFGPTITYHGDKFYFRIDQILYRGPFKAVDIERGDISSSDHNPLLATFLFDPVK</sequence>
<dbReference type="Proteomes" id="UP000297149">
    <property type="component" value="Chromosome"/>
</dbReference>
<keyword evidence="5" id="KW-0227">DNA damage</keyword>
<evidence type="ECO:0000256" key="8">
    <source>
        <dbReference type="ARBA" id="ARBA00023204"/>
    </source>
</evidence>
<dbReference type="InterPro" id="IPR036691">
    <property type="entry name" value="Endo/exonu/phosph_ase_sf"/>
</dbReference>
<dbReference type="GO" id="GO:0004518">
    <property type="term" value="F:nuclease activity"/>
    <property type="evidence" value="ECO:0007669"/>
    <property type="project" value="UniProtKB-KW"/>
</dbReference>
<protein>
    <recommendedName>
        <fullName evidence="10">Endonuclease/exonuclease/phosphatase domain-containing protein</fullName>
    </recommendedName>
</protein>
<evidence type="ECO:0000256" key="2">
    <source>
        <dbReference type="ARBA" id="ARBA00001946"/>
    </source>
</evidence>
<dbReference type="InterPro" id="IPR051547">
    <property type="entry name" value="TDP2-like"/>
</dbReference>
<name>A0A4P7W240_9BACT</name>
<comment type="cofactor">
    <cofactor evidence="2">
        <name>Mg(2+)</name>
        <dbReference type="ChEBI" id="CHEBI:18420"/>
    </cofactor>
</comment>
<evidence type="ECO:0000256" key="1">
    <source>
        <dbReference type="ARBA" id="ARBA00001936"/>
    </source>
</evidence>
<dbReference type="KEGG" id="ddb:E7747_06710"/>
<evidence type="ECO:0000259" key="10">
    <source>
        <dbReference type="Pfam" id="PF03372"/>
    </source>
</evidence>
<feature type="transmembrane region" description="Helical" evidence="9">
    <location>
        <begin position="76"/>
        <end position="98"/>
    </location>
</feature>
<evidence type="ECO:0000256" key="3">
    <source>
        <dbReference type="ARBA" id="ARBA00022722"/>
    </source>
</evidence>
<keyword evidence="4" id="KW-0479">Metal-binding</keyword>
<keyword evidence="3" id="KW-0540">Nuclease</keyword>
<keyword evidence="9" id="KW-0812">Transmembrane</keyword>
<dbReference type="InterPro" id="IPR005135">
    <property type="entry name" value="Endo/exonuclease/phosphatase"/>
</dbReference>
<dbReference type="EMBL" id="CP039396">
    <property type="protein sequence ID" value="QCD41991.1"/>
    <property type="molecule type" value="Genomic_DNA"/>
</dbReference>
<dbReference type="Gene3D" id="3.60.10.10">
    <property type="entry name" value="Endonuclease/exonuclease/phosphatase"/>
    <property type="match status" value="1"/>
</dbReference>
<evidence type="ECO:0000256" key="7">
    <source>
        <dbReference type="ARBA" id="ARBA00022842"/>
    </source>
</evidence>
<dbReference type="PANTHER" id="PTHR15822">
    <property type="entry name" value="TRAF AND TNF RECEPTOR-ASSOCIATED PROTEIN"/>
    <property type="match status" value="1"/>
</dbReference>
<dbReference type="RefSeq" id="WP_136414903.1">
    <property type="nucleotide sequence ID" value="NZ_CP039396.1"/>
</dbReference>
<evidence type="ECO:0000256" key="5">
    <source>
        <dbReference type="ARBA" id="ARBA00022763"/>
    </source>
</evidence>
<feature type="transmembrane region" description="Helical" evidence="9">
    <location>
        <begin position="12"/>
        <end position="34"/>
    </location>
</feature>
<feature type="domain" description="Endonuclease/exonuclease/phosphatase" evidence="10">
    <location>
        <begin position="114"/>
        <end position="367"/>
    </location>
</feature>
<keyword evidence="9" id="KW-0472">Membrane</keyword>
<gene>
    <name evidence="11" type="ORF">E7747_06710</name>
</gene>
<dbReference type="GO" id="GO:0006281">
    <property type="term" value="P:DNA repair"/>
    <property type="evidence" value="ECO:0007669"/>
    <property type="project" value="UniProtKB-KW"/>
</dbReference>
<keyword evidence="6" id="KW-0378">Hydrolase</keyword>
<dbReference type="PANTHER" id="PTHR15822:SF4">
    <property type="entry name" value="TYROSYL-DNA PHOSPHODIESTERASE 2"/>
    <property type="match status" value="1"/>
</dbReference>
<evidence type="ECO:0000256" key="9">
    <source>
        <dbReference type="SAM" id="Phobius"/>
    </source>
</evidence>
<keyword evidence="9" id="KW-1133">Transmembrane helix</keyword>
<dbReference type="Pfam" id="PF03372">
    <property type="entry name" value="Exo_endo_phos"/>
    <property type="match status" value="1"/>
</dbReference>
<proteinExistence type="predicted"/>
<evidence type="ECO:0000313" key="11">
    <source>
        <dbReference type="EMBL" id="QCD41991.1"/>
    </source>
</evidence>
<dbReference type="GO" id="GO:0046872">
    <property type="term" value="F:metal ion binding"/>
    <property type="evidence" value="ECO:0007669"/>
    <property type="project" value="UniProtKB-KW"/>
</dbReference>